<protein>
    <submittedName>
        <fullName evidence="1">Uncharacterized protein</fullName>
    </submittedName>
</protein>
<dbReference type="EMBL" id="KY684103">
    <property type="protein sequence ID" value="ARF10450.1"/>
    <property type="molecule type" value="Genomic_DNA"/>
</dbReference>
<organism evidence="1">
    <name type="scientific">Hokovirus HKV1</name>
    <dbReference type="NCBI Taxonomy" id="1977638"/>
    <lineage>
        <taxon>Viruses</taxon>
        <taxon>Varidnaviria</taxon>
        <taxon>Bamfordvirae</taxon>
        <taxon>Nucleocytoviricota</taxon>
        <taxon>Megaviricetes</taxon>
        <taxon>Imitervirales</taxon>
        <taxon>Mimiviridae</taxon>
        <taxon>Klosneuvirinae</taxon>
        <taxon>Hokovirus</taxon>
    </lineage>
</organism>
<proteinExistence type="predicted"/>
<evidence type="ECO:0000313" key="1">
    <source>
        <dbReference type="EMBL" id="ARF10450.1"/>
    </source>
</evidence>
<reference evidence="1" key="1">
    <citation type="journal article" date="2017" name="Science">
        <title>Giant viruses with an expanded complement of translation system components.</title>
        <authorList>
            <person name="Schulz F."/>
            <person name="Yutin N."/>
            <person name="Ivanova N.N."/>
            <person name="Ortega D.R."/>
            <person name="Lee T.K."/>
            <person name="Vierheilig J."/>
            <person name="Daims H."/>
            <person name="Horn M."/>
            <person name="Wagner M."/>
            <person name="Jensen G.J."/>
            <person name="Kyrpides N.C."/>
            <person name="Koonin E.V."/>
            <person name="Woyke T."/>
        </authorList>
    </citation>
    <scope>NUCLEOTIDE SEQUENCE</scope>
    <source>
        <strain evidence="1">HKV1</strain>
    </source>
</reference>
<name>A0A1V0SFF6_9VIRU</name>
<gene>
    <name evidence="1" type="ORF">Hokovirus_1_329</name>
</gene>
<accession>A0A1V0SFF6</accession>
<sequence>MKKKSLNNTFILVLYYIKMPNSRHAKAECSLLTHIEGRVCPHRNCYYNDLLLESTVSYLLDNYDWAKRIFGYVSCPPRYHTEPCGLKCLMFITPNCSYNCHGKGMVCFYSKCSMRQQLEKKTLSFVLDKSPYIIINDCPELRTLLIANEDYLNANNNNN</sequence>